<keyword evidence="2" id="KW-0233">DNA recombination</keyword>
<gene>
    <name evidence="4" type="ORF">B4N89_13650</name>
</gene>
<keyword evidence="5" id="KW-1185">Reference proteome</keyword>
<evidence type="ECO:0000256" key="1">
    <source>
        <dbReference type="ARBA" id="ARBA00023125"/>
    </source>
</evidence>
<dbReference type="RefSeq" id="WP_078979349.1">
    <property type="nucleotide sequence ID" value="NZ_MWQN01000001.1"/>
</dbReference>
<dbReference type="STRING" id="159449.B4N89_13650"/>
<dbReference type="InterPro" id="IPR010998">
    <property type="entry name" value="Integrase_recombinase_N"/>
</dbReference>
<evidence type="ECO:0000259" key="3">
    <source>
        <dbReference type="PROSITE" id="PS51898"/>
    </source>
</evidence>
<dbReference type="GO" id="GO:0003677">
    <property type="term" value="F:DNA binding"/>
    <property type="evidence" value="ECO:0007669"/>
    <property type="project" value="UniProtKB-KW"/>
</dbReference>
<dbReference type="InterPro" id="IPR011010">
    <property type="entry name" value="DNA_brk_join_enz"/>
</dbReference>
<reference evidence="4 5" key="1">
    <citation type="submission" date="2017-03" db="EMBL/GenBank/DDBJ databases">
        <title>Draft genome sequence of Streptomyces scabrisporus NF3, endophyte isolated from Amphipterygium adstringens.</title>
        <authorList>
            <person name="Vazquez M."/>
            <person name="Ceapa C.D."/>
            <person name="Rodriguez Luna D."/>
            <person name="Sanchez Esquivel S."/>
        </authorList>
    </citation>
    <scope>NUCLEOTIDE SEQUENCE [LARGE SCALE GENOMIC DNA]</scope>
    <source>
        <strain evidence="4 5">NF3</strain>
    </source>
</reference>
<name>A0A1T3P7P9_9ACTN</name>
<dbReference type="Proteomes" id="UP000190037">
    <property type="component" value="Unassembled WGS sequence"/>
</dbReference>
<accession>A0A1T3P7P9</accession>
<dbReference type="SUPFAM" id="SSF56349">
    <property type="entry name" value="DNA breaking-rejoining enzymes"/>
    <property type="match status" value="1"/>
</dbReference>
<dbReference type="Gene3D" id="1.10.443.10">
    <property type="entry name" value="Intergrase catalytic core"/>
    <property type="match status" value="1"/>
</dbReference>
<evidence type="ECO:0000313" key="4">
    <source>
        <dbReference type="EMBL" id="OPC85032.1"/>
    </source>
</evidence>
<dbReference type="InterPro" id="IPR013762">
    <property type="entry name" value="Integrase-like_cat_sf"/>
</dbReference>
<organism evidence="4 5">
    <name type="scientific">Embleya scabrispora</name>
    <dbReference type="NCBI Taxonomy" id="159449"/>
    <lineage>
        <taxon>Bacteria</taxon>
        <taxon>Bacillati</taxon>
        <taxon>Actinomycetota</taxon>
        <taxon>Actinomycetes</taxon>
        <taxon>Kitasatosporales</taxon>
        <taxon>Streptomycetaceae</taxon>
        <taxon>Embleya</taxon>
    </lineage>
</organism>
<protein>
    <recommendedName>
        <fullName evidence="3">Tyr recombinase domain-containing protein</fullName>
    </recommendedName>
</protein>
<dbReference type="PANTHER" id="PTHR30349">
    <property type="entry name" value="PHAGE INTEGRASE-RELATED"/>
    <property type="match status" value="1"/>
</dbReference>
<evidence type="ECO:0000313" key="5">
    <source>
        <dbReference type="Proteomes" id="UP000190037"/>
    </source>
</evidence>
<sequence>MGVKDDGSPDRRHRTGKTETIVTDKVRALEKQRDAGQVTKTGKPLTVEAWMILWLTTIAPRSVEQSTLDSTYRPKVMNWIVPRLGRHRLDRLQPEHLDAFYLWLRNEQGLSKNTIVQIHRILSRALKMAVVRGKVGRNVATLVEAPSGEEVEMAPLAQEEARRVLQLADSRRNGARWSVGLALGLRQCETLGMRWEYIDLDARKMHVWWQIKRTRFSHGCTDPRTCGTRYHRAGCAADCAKHTKCPPACPPECVAHARECPDRKGGGWHFARRKGKGKRGGNLTLTLPPALVQRLRTHRASQAREQLAAGDRWTDMDLVFAGTTGQPIEPHADWVEWRDLLIEAGIDHVRVHDGRHTAATLLVEQGATAEIVQEVLGLSSITIARRYMHISSTLAAKATDSVGTALWG</sequence>
<dbReference type="PROSITE" id="PS51898">
    <property type="entry name" value="TYR_RECOMBINASE"/>
    <property type="match status" value="1"/>
</dbReference>
<dbReference type="EMBL" id="MWQN01000001">
    <property type="protein sequence ID" value="OPC85032.1"/>
    <property type="molecule type" value="Genomic_DNA"/>
</dbReference>
<comment type="caution">
    <text evidence="4">The sequence shown here is derived from an EMBL/GenBank/DDBJ whole genome shotgun (WGS) entry which is preliminary data.</text>
</comment>
<keyword evidence="1" id="KW-0238">DNA-binding</keyword>
<dbReference type="Pfam" id="PF00589">
    <property type="entry name" value="Phage_integrase"/>
    <property type="match status" value="1"/>
</dbReference>
<dbReference type="GO" id="GO:0015074">
    <property type="term" value="P:DNA integration"/>
    <property type="evidence" value="ECO:0007669"/>
    <property type="project" value="InterPro"/>
</dbReference>
<dbReference type="PANTHER" id="PTHR30349:SF91">
    <property type="entry name" value="INTA PROTEIN"/>
    <property type="match status" value="1"/>
</dbReference>
<evidence type="ECO:0000256" key="2">
    <source>
        <dbReference type="ARBA" id="ARBA00023172"/>
    </source>
</evidence>
<dbReference type="Gene3D" id="1.10.150.130">
    <property type="match status" value="1"/>
</dbReference>
<dbReference type="AlphaFoldDB" id="A0A1T3P7P9"/>
<proteinExistence type="predicted"/>
<dbReference type="InterPro" id="IPR050090">
    <property type="entry name" value="Tyrosine_recombinase_XerCD"/>
</dbReference>
<dbReference type="GO" id="GO:0006310">
    <property type="term" value="P:DNA recombination"/>
    <property type="evidence" value="ECO:0007669"/>
    <property type="project" value="UniProtKB-KW"/>
</dbReference>
<feature type="domain" description="Tyr recombinase" evidence="3">
    <location>
        <begin position="151"/>
        <end position="400"/>
    </location>
</feature>
<dbReference type="InterPro" id="IPR002104">
    <property type="entry name" value="Integrase_catalytic"/>
</dbReference>